<dbReference type="PANTHER" id="PTHR33067">
    <property type="entry name" value="RNA-DIRECTED DNA POLYMERASE-RELATED"/>
    <property type="match status" value="1"/>
</dbReference>
<evidence type="ECO:0000313" key="1">
    <source>
        <dbReference type="Proteomes" id="UP000515124"/>
    </source>
</evidence>
<reference evidence="2" key="1">
    <citation type="submission" date="2025-08" db="UniProtKB">
        <authorList>
            <consortium name="RefSeq"/>
        </authorList>
    </citation>
    <scope>IDENTIFICATION</scope>
</reference>
<dbReference type="Gene3D" id="2.40.70.10">
    <property type="entry name" value="Acid Proteases"/>
    <property type="match status" value="1"/>
</dbReference>
<dbReference type="PANTHER" id="PTHR33067:SF9">
    <property type="entry name" value="RNA-DIRECTED DNA POLYMERASE"/>
    <property type="match status" value="1"/>
</dbReference>
<dbReference type="CDD" id="cd00303">
    <property type="entry name" value="retropepsin_like"/>
    <property type="match status" value="1"/>
</dbReference>
<dbReference type="KEGG" id="pavi:110769043"/>
<dbReference type="AlphaFoldDB" id="A0A6P5TNP4"/>
<dbReference type="GeneID" id="110769043"/>
<dbReference type="RefSeq" id="XP_021828635.1">
    <property type="nucleotide sequence ID" value="XM_021972943.1"/>
</dbReference>
<sequence length="561" mass="63389">MARTTDTFMKKTESYMQWNDTHMQKTDKAIENHVGQIATALNQREAGMMPSQTVIPAGHDHVQAIILRTGKVIGEVDNSTSLIQNHDEIQVEQVTGTNEKDEINMEEDKQAASSSEWIPKDEIGRRARKEKVCHEHTDEDILHAPFPHRFTSSKQNQHAKDILEIFIKVQVNISLLDAIKQIPRYAKFLKDLCTNKRKFRDHETIALTEEVSAVLQRKLSPKLQDPGSFSIPCIIGDKLFEKALIDLGASINLIPYFVCEALKLGDLKPTSVSIQLVDRSVRYPRGILEDVLVKVNDLILPADFLVLEMEEALIPGVDLPLILGRPFMATAGTKIDVRQGTLSMTVQGEMITFKVFDALQLPNDEHECFRIDTLDQIVQTTFNRTHGTNSLEKVLTQNPQVIEIDDNELHEAVQFFNACPAVPRKYTPNFIPLPVNTETLVPSLDRAPELELKPLSSHLNFEISLGKEGRWVLLLQEFDIEIRDKKGWENVVADHLSRLITNFNTEEDTLPLRESFPNGQHFALQVSDPCYADIINFLATGNIPKVLSRGQKDKLLKTAKS</sequence>
<name>A0A6P5TNP4_PRUAV</name>
<dbReference type="InterPro" id="IPR021109">
    <property type="entry name" value="Peptidase_aspartic_dom_sf"/>
</dbReference>
<protein>
    <submittedName>
        <fullName evidence="2">Uncharacterized protein LOC110769043</fullName>
    </submittedName>
</protein>
<gene>
    <name evidence="2" type="primary">LOC110769043</name>
</gene>
<dbReference type="Proteomes" id="UP000515124">
    <property type="component" value="Unplaced"/>
</dbReference>
<dbReference type="SUPFAM" id="SSF50630">
    <property type="entry name" value="Acid proteases"/>
    <property type="match status" value="1"/>
</dbReference>
<evidence type="ECO:0000313" key="2">
    <source>
        <dbReference type="RefSeq" id="XP_021828635.1"/>
    </source>
</evidence>
<accession>A0A6P5TNP4</accession>
<keyword evidence="1" id="KW-1185">Reference proteome</keyword>
<proteinExistence type="predicted"/>
<organism evidence="1 2">
    <name type="scientific">Prunus avium</name>
    <name type="common">Cherry</name>
    <name type="synonym">Cerasus avium</name>
    <dbReference type="NCBI Taxonomy" id="42229"/>
    <lineage>
        <taxon>Eukaryota</taxon>
        <taxon>Viridiplantae</taxon>
        <taxon>Streptophyta</taxon>
        <taxon>Embryophyta</taxon>
        <taxon>Tracheophyta</taxon>
        <taxon>Spermatophyta</taxon>
        <taxon>Magnoliopsida</taxon>
        <taxon>eudicotyledons</taxon>
        <taxon>Gunneridae</taxon>
        <taxon>Pentapetalae</taxon>
        <taxon>rosids</taxon>
        <taxon>fabids</taxon>
        <taxon>Rosales</taxon>
        <taxon>Rosaceae</taxon>
        <taxon>Amygdaloideae</taxon>
        <taxon>Amygdaleae</taxon>
        <taxon>Prunus</taxon>
    </lineage>
</organism>